<evidence type="ECO:0000313" key="7">
    <source>
        <dbReference type="Proteomes" id="UP001197974"/>
    </source>
</evidence>
<feature type="compositionally biased region" description="Low complexity" evidence="5">
    <location>
        <begin position="26"/>
        <end position="35"/>
    </location>
</feature>
<dbReference type="NCBIfam" id="TIGR01442">
    <property type="entry name" value="SASP_gamma"/>
    <property type="match status" value="1"/>
</dbReference>
<evidence type="ECO:0000313" key="6">
    <source>
        <dbReference type="EMBL" id="WLR42677.1"/>
    </source>
</evidence>
<keyword evidence="7" id="KW-1185">Reference proteome</keyword>
<evidence type="ECO:0000256" key="4">
    <source>
        <dbReference type="ARBA" id="ARBA00022969"/>
    </source>
</evidence>
<accession>A0ABY9JW26</accession>
<proteinExistence type="inferred from homology"/>
<organism evidence="6 7">
    <name type="scientific">Bacillus carboniphilus</name>
    <dbReference type="NCBI Taxonomy" id="86663"/>
    <lineage>
        <taxon>Bacteria</taxon>
        <taxon>Bacillati</taxon>
        <taxon>Bacillota</taxon>
        <taxon>Bacilli</taxon>
        <taxon>Bacillales</taxon>
        <taxon>Bacillaceae</taxon>
        <taxon>Bacillus</taxon>
    </lineage>
</organism>
<feature type="compositionally biased region" description="Low complexity" evidence="5">
    <location>
        <begin position="1"/>
        <end position="15"/>
    </location>
</feature>
<dbReference type="RefSeq" id="WP_226542290.1">
    <property type="nucleotide sequence ID" value="NZ_CP129013.1"/>
</dbReference>
<evidence type="ECO:0000256" key="5">
    <source>
        <dbReference type="SAM" id="MobiDB-lite"/>
    </source>
</evidence>
<name>A0ABY9JW26_9BACI</name>
<gene>
    <name evidence="6" type="ORF">LC087_18685</name>
</gene>
<evidence type="ECO:0000256" key="3">
    <source>
        <dbReference type="ARBA" id="ARBA00022737"/>
    </source>
</evidence>
<feature type="compositionally biased region" description="Polar residues" evidence="5">
    <location>
        <begin position="16"/>
        <end position="25"/>
    </location>
</feature>
<comment type="similarity">
    <text evidence="1">Belongs to the gamma-type SASP family.</text>
</comment>
<dbReference type="EMBL" id="CP129013">
    <property type="protein sequence ID" value="WLR42677.1"/>
    <property type="molecule type" value="Genomic_DNA"/>
</dbReference>
<sequence>MAYKNQQNQKQQQPQYGKTNAQHVKQQNAAAAQGQYGTEYAAETDAAHVKQQNAKAEQNKQQNS</sequence>
<feature type="region of interest" description="Disordered" evidence="5">
    <location>
        <begin position="1"/>
        <end position="64"/>
    </location>
</feature>
<dbReference type="Pfam" id="PF04259">
    <property type="entry name" value="SASP_gamma"/>
    <property type="match status" value="1"/>
</dbReference>
<evidence type="ECO:0000256" key="1">
    <source>
        <dbReference type="ARBA" id="ARBA00006710"/>
    </source>
</evidence>
<protein>
    <recommendedName>
        <fullName evidence="2">Small, acid-soluble spore protein gamma-type</fullName>
    </recommendedName>
</protein>
<dbReference type="InterPro" id="IPR006341">
    <property type="entry name" value="Spore_gamma"/>
</dbReference>
<keyword evidence="3" id="KW-0677">Repeat</keyword>
<reference evidence="6 7" key="1">
    <citation type="submission" date="2023-06" db="EMBL/GenBank/DDBJ databases">
        <title>Five Gram-positive bacteria isolated from mangrove sediments in Shenzhen, Guangdong, China.</title>
        <authorList>
            <person name="Yu S."/>
            <person name="Zheng W."/>
            <person name="Huang Y."/>
        </authorList>
    </citation>
    <scope>NUCLEOTIDE SEQUENCE [LARGE SCALE GENOMIC DNA]</scope>
    <source>
        <strain evidence="6 7">SaN35-3</strain>
    </source>
</reference>
<dbReference type="Proteomes" id="UP001197974">
    <property type="component" value="Chromosome"/>
</dbReference>
<keyword evidence="4" id="KW-0749">Sporulation</keyword>
<feature type="compositionally biased region" description="Low complexity" evidence="5">
    <location>
        <begin position="50"/>
        <end position="64"/>
    </location>
</feature>
<evidence type="ECO:0000256" key="2">
    <source>
        <dbReference type="ARBA" id="ARBA00014721"/>
    </source>
</evidence>